<dbReference type="EMBL" id="NQIK02000010">
    <property type="protein sequence ID" value="KAF7564657.1"/>
    <property type="molecule type" value="Genomic_DNA"/>
</dbReference>
<dbReference type="GeneID" id="90954706"/>
<dbReference type="KEGG" id="ptrr:90954706"/>
<accession>A0A5M9KWY6</accession>
<dbReference type="Proteomes" id="UP000245464">
    <property type="component" value="Chromosome 10"/>
</dbReference>
<evidence type="ECO:0000313" key="1">
    <source>
        <dbReference type="EMBL" id="KAF7564657.1"/>
    </source>
</evidence>
<evidence type="ECO:0000313" key="2">
    <source>
        <dbReference type="Proteomes" id="UP000245464"/>
    </source>
</evidence>
<gene>
    <name evidence="1" type="ORF">PtrM4_040910</name>
</gene>
<dbReference type="AlphaFoldDB" id="A0A5M9KWY6"/>
<name>A0A5M9KWY6_9PLEO</name>
<proteinExistence type="predicted"/>
<reference evidence="1" key="1">
    <citation type="journal article" date="2018" name="BMC Genomics">
        <title>Comparative genomics of the wheat fungal pathogen Pyrenophora tritici-repentis reveals chromosomal variations and genome plasticity.</title>
        <authorList>
            <person name="Moolhuijzen P."/>
            <person name="See P.T."/>
            <person name="Hane J.K."/>
            <person name="Shi G."/>
            <person name="Liu Z."/>
            <person name="Oliver R.P."/>
            <person name="Moffat C.S."/>
        </authorList>
    </citation>
    <scope>NUCLEOTIDE SEQUENCE [LARGE SCALE GENOMIC DNA]</scope>
    <source>
        <strain evidence="1">M4</strain>
    </source>
</reference>
<comment type="caution">
    <text evidence="1">The sequence shown here is derived from an EMBL/GenBank/DDBJ whole genome shotgun (WGS) entry which is preliminary data.</text>
</comment>
<dbReference type="RefSeq" id="XP_065958957.1">
    <property type="nucleotide sequence ID" value="XM_066104393.1"/>
</dbReference>
<protein>
    <submittedName>
        <fullName evidence="1">Uncharacterized protein</fullName>
    </submittedName>
</protein>
<organism evidence="1 2">
    <name type="scientific">Pyrenophora tritici-repentis</name>
    <dbReference type="NCBI Taxonomy" id="45151"/>
    <lineage>
        <taxon>Eukaryota</taxon>
        <taxon>Fungi</taxon>
        <taxon>Dikarya</taxon>
        <taxon>Ascomycota</taxon>
        <taxon>Pezizomycotina</taxon>
        <taxon>Dothideomycetes</taxon>
        <taxon>Pleosporomycetidae</taxon>
        <taxon>Pleosporales</taxon>
        <taxon>Pleosporineae</taxon>
        <taxon>Pleosporaceae</taxon>
        <taxon>Pyrenophora</taxon>
    </lineage>
</organism>
<sequence length="125" mass="14880">MMRFFVFAIPFILPVVVADNYQECDCHRQNIFGVYEYNWELTYNACTLDFAKHGRYNKATGRCERRPFHWIEGKDWIESCKKFAREGYTRVQDDADGIPVFNYDLPKEKTELDANSRCHYAEAWS</sequence>